<dbReference type="EMBL" id="KV448937">
    <property type="protein sequence ID" value="OAX32702.1"/>
    <property type="molecule type" value="Genomic_DNA"/>
</dbReference>
<feature type="chain" id="PRO_5008597336" evidence="1">
    <location>
        <begin position="22"/>
        <end position="53"/>
    </location>
</feature>
<protein>
    <submittedName>
        <fullName evidence="2">Uncharacterized protein</fullName>
    </submittedName>
</protein>
<organism evidence="2 3">
    <name type="scientific">Rhizopogon vinicolor AM-OR11-026</name>
    <dbReference type="NCBI Taxonomy" id="1314800"/>
    <lineage>
        <taxon>Eukaryota</taxon>
        <taxon>Fungi</taxon>
        <taxon>Dikarya</taxon>
        <taxon>Basidiomycota</taxon>
        <taxon>Agaricomycotina</taxon>
        <taxon>Agaricomycetes</taxon>
        <taxon>Agaricomycetidae</taxon>
        <taxon>Boletales</taxon>
        <taxon>Suillineae</taxon>
        <taxon>Rhizopogonaceae</taxon>
        <taxon>Rhizopogon</taxon>
    </lineage>
</organism>
<evidence type="ECO:0000313" key="2">
    <source>
        <dbReference type="EMBL" id="OAX32702.1"/>
    </source>
</evidence>
<feature type="signal peptide" evidence="1">
    <location>
        <begin position="1"/>
        <end position="21"/>
    </location>
</feature>
<accession>A0A1B7MJD1</accession>
<keyword evidence="1" id="KW-0732">Signal</keyword>
<sequence>MVVACTCTSLLLASTIRLGPAIPFFAASIVRMCRNGSSSSKYCAVSVRFRLQI</sequence>
<gene>
    <name evidence="2" type="ORF">K503DRAFT_776401</name>
</gene>
<name>A0A1B7MJD1_9AGAM</name>
<dbReference type="InParanoid" id="A0A1B7MJD1"/>
<reference evidence="2 3" key="1">
    <citation type="submission" date="2016-06" db="EMBL/GenBank/DDBJ databases">
        <title>Comparative genomics of the ectomycorrhizal sister species Rhizopogon vinicolor and Rhizopogon vesiculosus (Basidiomycota: Boletales) reveals a divergence of the mating type B locus.</title>
        <authorList>
            <consortium name="DOE Joint Genome Institute"/>
            <person name="Mujic A.B."/>
            <person name="Kuo A."/>
            <person name="Tritt A."/>
            <person name="Lipzen A."/>
            <person name="Chen C."/>
            <person name="Johnson J."/>
            <person name="Sharma A."/>
            <person name="Barry K."/>
            <person name="Grigoriev I.V."/>
            <person name="Spatafora J.W."/>
        </authorList>
    </citation>
    <scope>NUCLEOTIDE SEQUENCE [LARGE SCALE GENOMIC DNA]</scope>
    <source>
        <strain evidence="2 3">AM-OR11-026</strain>
    </source>
</reference>
<evidence type="ECO:0000313" key="3">
    <source>
        <dbReference type="Proteomes" id="UP000092154"/>
    </source>
</evidence>
<dbReference type="AlphaFoldDB" id="A0A1B7MJD1"/>
<dbReference type="Proteomes" id="UP000092154">
    <property type="component" value="Unassembled WGS sequence"/>
</dbReference>
<proteinExistence type="predicted"/>
<keyword evidence="3" id="KW-1185">Reference proteome</keyword>
<evidence type="ECO:0000256" key="1">
    <source>
        <dbReference type="SAM" id="SignalP"/>
    </source>
</evidence>